<dbReference type="PANTHER" id="PTHR46796:SF15">
    <property type="entry name" value="BLL1074 PROTEIN"/>
    <property type="match status" value="1"/>
</dbReference>
<gene>
    <name evidence="5" type="ORF">EV665_13618</name>
</gene>
<comment type="caution">
    <text evidence="5">The sequence shown here is derived from an EMBL/GenBank/DDBJ whole genome shotgun (WGS) entry which is preliminary data.</text>
</comment>
<dbReference type="GO" id="GO:0003700">
    <property type="term" value="F:DNA-binding transcription factor activity"/>
    <property type="evidence" value="ECO:0007669"/>
    <property type="project" value="InterPro"/>
</dbReference>
<keyword evidence="6" id="KW-1185">Reference proteome</keyword>
<evidence type="ECO:0000259" key="4">
    <source>
        <dbReference type="PROSITE" id="PS01124"/>
    </source>
</evidence>
<evidence type="ECO:0000313" key="6">
    <source>
        <dbReference type="Proteomes" id="UP000295351"/>
    </source>
</evidence>
<evidence type="ECO:0000256" key="1">
    <source>
        <dbReference type="ARBA" id="ARBA00023015"/>
    </source>
</evidence>
<evidence type="ECO:0000256" key="3">
    <source>
        <dbReference type="ARBA" id="ARBA00023163"/>
    </source>
</evidence>
<dbReference type="Pfam" id="PF12833">
    <property type="entry name" value="HTH_18"/>
    <property type="match status" value="1"/>
</dbReference>
<dbReference type="GO" id="GO:0043565">
    <property type="term" value="F:sequence-specific DNA binding"/>
    <property type="evidence" value="ECO:0007669"/>
    <property type="project" value="InterPro"/>
</dbReference>
<dbReference type="PROSITE" id="PS01124">
    <property type="entry name" value="HTH_ARAC_FAMILY_2"/>
    <property type="match status" value="1"/>
</dbReference>
<name>A0A4R2C1U4_SHIGR</name>
<evidence type="ECO:0000256" key="2">
    <source>
        <dbReference type="ARBA" id="ARBA00023125"/>
    </source>
</evidence>
<organism evidence="5 6">
    <name type="scientific">Shinella granuli</name>
    <dbReference type="NCBI Taxonomy" id="323621"/>
    <lineage>
        <taxon>Bacteria</taxon>
        <taxon>Pseudomonadati</taxon>
        <taxon>Pseudomonadota</taxon>
        <taxon>Alphaproteobacteria</taxon>
        <taxon>Hyphomicrobiales</taxon>
        <taxon>Rhizobiaceae</taxon>
        <taxon>Shinella</taxon>
    </lineage>
</organism>
<keyword evidence="3" id="KW-0804">Transcription</keyword>
<dbReference type="SMART" id="SM00342">
    <property type="entry name" value="HTH_ARAC"/>
    <property type="match status" value="1"/>
</dbReference>
<proteinExistence type="predicted"/>
<keyword evidence="1" id="KW-0805">Transcription regulation</keyword>
<sequence length="84" mass="9340">MQDISTRTVQRIVRDATGLSPKSYARILQFHRALRLLRDHHMRPSEAASEAGYADQAHMTHALRDFGGLSPARLADVTLVTLGD</sequence>
<accession>A0A4R2C1U4</accession>
<dbReference type="InterPro" id="IPR050204">
    <property type="entry name" value="AraC_XylS_family_regulators"/>
</dbReference>
<dbReference type="EMBL" id="SLVX01000036">
    <property type="protein sequence ID" value="TCN34357.1"/>
    <property type="molecule type" value="Genomic_DNA"/>
</dbReference>
<reference evidence="5 6" key="1">
    <citation type="submission" date="2019-03" db="EMBL/GenBank/DDBJ databases">
        <title>Genomic Encyclopedia of Type Strains, Phase IV (KMG-IV): sequencing the most valuable type-strain genomes for metagenomic binning, comparative biology and taxonomic classification.</title>
        <authorList>
            <person name="Goeker M."/>
        </authorList>
    </citation>
    <scope>NUCLEOTIDE SEQUENCE [LARGE SCALE GENOMIC DNA]</scope>
    <source>
        <strain evidence="5 6">DSM 18401</strain>
    </source>
</reference>
<dbReference type="PANTHER" id="PTHR46796">
    <property type="entry name" value="HTH-TYPE TRANSCRIPTIONAL ACTIVATOR RHAS-RELATED"/>
    <property type="match status" value="1"/>
</dbReference>
<dbReference type="InterPro" id="IPR018060">
    <property type="entry name" value="HTH_AraC"/>
</dbReference>
<dbReference type="Gene3D" id="1.10.10.60">
    <property type="entry name" value="Homeodomain-like"/>
    <property type="match status" value="1"/>
</dbReference>
<protein>
    <submittedName>
        <fullName evidence="5">Helix-turn-helix protein</fullName>
    </submittedName>
</protein>
<dbReference type="InterPro" id="IPR009057">
    <property type="entry name" value="Homeodomain-like_sf"/>
</dbReference>
<dbReference type="AlphaFoldDB" id="A0A4R2C1U4"/>
<evidence type="ECO:0000313" key="5">
    <source>
        <dbReference type="EMBL" id="TCN34357.1"/>
    </source>
</evidence>
<feature type="domain" description="HTH araC/xylS-type" evidence="4">
    <location>
        <begin position="1"/>
        <end position="77"/>
    </location>
</feature>
<dbReference type="Proteomes" id="UP000295351">
    <property type="component" value="Unassembled WGS sequence"/>
</dbReference>
<keyword evidence="2" id="KW-0238">DNA-binding</keyword>
<dbReference type="SUPFAM" id="SSF46689">
    <property type="entry name" value="Homeodomain-like"/>
    <property type="match status" value="1"/>
</dbReference>